<protein>
    <submittedName>
        <fullName evidence="4">DNA-processing protein DprA</fullName>
    </submittedName>
</protein>
<comment type="caution">
    <text evidence="4">The sequence shown here is derived from an EMBL/GenBank/DDBJ whole genome shotgun (WGS) entry which is preliminary data.</text>
</comment>
<dbReference type="SUPFAM" id="SSF102405">
    <property type="entry name" value="MCP/YpsA-like"/>
    <property type="match status" value="1"/>
</dbReference>
<dbReference type="Pfam" id="PF02481">
    <property type="entry name" value="DNA_processg_A"/>
    <property type="match status" value="1"/>
</dbReference>
<comment type="similarity">
    <text evidence="1">Belongs to the DprA/Smf family.</text>
</comment>
<feature type="domain" description="Smf/DprA SLOG" evidence="2">
    <location>
        <begin position="88"/>
        <end position="290"/>
    </location>
</feature>
<evidence type="ECO:0000313" key="5">
    <source>
        <dbReference type="Proteomes" id="UP001595722"/>
    </source>
</evidence>
<dbReference type="EMBL" id="JBHRYB010000003">
    <property type="protein sequence ID" value="MFC3679321.1"/>
    <property type="molecule type" value="Genomic_DNA"/>
</dbReference>
<dbReference type="InterPro" id="IPR036388">
    <property type="entry name" value="WH-like_DNA-bd_sf"/>
</dbReference>
<name>A0ABV7VS25_9GAMM</name>
<sequence length="376" mass="40258">MMLREELLKAWWKLANLPGVGRVTLNEIRQQLSHPNDLLQCSVEQLVALGLKPQAAQRWKTDNTLLQGFDVVQNWCRFKGYGVLLAGVDPYPAALATLRDAPILLYYHGDINCLNKPMVAMVGSRNPTDYGARWAQQTAQELAEAGVTVVSGLAIGIDGFVHQGAIAAGSTIAVMGSGPDVIYPQRHLGLAQMVTQQGLLLSEFAPGTAAQSRQFPSRNRIISGLSLATVVVEAAIKSGSLITAHQAAEQGREVFALPGLVNNPVSQGCHQLIRDGAYLVQSADDILTELGLRGAPQGIQDSLDFGAPAEENKQPSSALKVPPLPPLVTHIDFSATSADLIAIRSGLAMEQLLPGLMELELAGWITQLPGGYQRLK</sequence>
<evidence type="ECO:0000313" key="4">
    <source>
        <dbReference type="EMBL" id="MFC3679321.1"/>
    </source>
</evidence>
<dbReference type="Gene3D" id="1.10.10.10">
    <property type="entry name" value="Winged helix-like DNA-binding domain superfamily/Winged helix DNA-binding domain"/>
    <property type="match status" value="1"/>
</dbReference>
<dbReference type="RefSeq" id="WP_376864977.1">
    <property type="nucleotide sequence ID" value="NZ_JBHRYB010000003.1"/>
</dbReference>
<dbReference type="NCBIfam" id="TIGR00732">
    <property type="entry name" value="dprA"/>
    <property type="match status" value="1"/>
</dbReference>
<dbReference type="PANTHER" id="PTHR43022:SF1">
    <property type="entry name" value="PROTEIN SMF"/>
    <property type="match status" value="1"/>
</dbReference>
<evidence type="ECO:0000259" key="2">
    <source>
        <dbReference type="Pfam" id="PF02481"/>
    </source>
</evidence>
<gene>
    <name evidence="4" type="primary">dprA</name>
    <name evidence="4" type="ORF">ACFOMG_04245</name>
</gene>
<reference evidence="5" key="1">
    <citation type="journal article" date="2019" name="Int. J. Syst. Evol. Microbiol.">
        <title>The Global Catalogue of Microorganisms (GCM) 10K type strain sequencing project: providing services to taxonomists for standard genome sequencing and annotation.</title>
        <authorList>
            <consortium name="The Broad Institute Genomics Platform"/>
            <consortium name="The Broad Institute Genome Sequencing Center for Infectious Disease"/>
            <person name="Wu L."/>
            <person name="Ma J."/>
        </authorList>
    </citation>
    <scope>NUCLEOTIDE SEQUENCE [LARGE SCALE GENOMIC DNA]</scope>
    <source>
        <strain evidence="5">KCTC 42424</strain>
    </source>
</reference>
<keyword evidence="5" id="KW-1185">Reference proteome</keyword>
<dbReference type="InterPro" id="IPR003488">
    <property type="entry name" value="DprA"/>
</dbReference>
<dbReference type="InterPro" id="IPR057666">
    <property type="entry name" value="DrpA_SLOG"/>
</dbReference>
<dbReference type="Pfam" id="PF17782">
    <property type="entry name" value="WHD_DprA"/>
    <property type="match status" value="1"/>
</dbReference>
<evidence type="ECO:0000256" key="1">
    <source>
        <dbReference type="ARBA" id="ARBA00006525"/>
    </source>
</evidence>
<dbReference type="Gene3D" id="3.40.50.450">
    <property type="match status" value="1"/>
</dbReference>
<feature type="domain" description="DprA winged helix" evidence="3">
    <location>
        <begin position="316"/>
        <end position="371"/>
    </location>
</feature>
<evidence type="ECO:0000259" key="3">
    <source>
        <dbReference type="Pfam" id="PF17782"/>
    </source>
</evidence>
<accession>A0ABV7VS25</accession>
<organism evidence="4 5">
    <name type="scientific">Bacterioplanoides pacificum</name>
    <dbReference type="NCBI Taxonomy" id="1171596"/>
    <lineage>
        <taxon>Bacteria</taxon>
        <taxon>Pseudomonadati</taxon>
        <taxon>Pseudomonadota</taxon>
        <taxon>Gammaproteobacteria</taxon>
        <taxon>Oceanospirillales</taxon>
        <taxon>Oceanospirillaceae</taxon>
        <taxon>Bacterioplanoides</taxon>
    </lineage>
</organism>
<proteinExistence type="inferred from homology"/>
<dbReference type="Proteomes" id="UP001595722">
    <property type="component" value="Unassembled WGS sequence"/>
</dbReference>
<dbReference type="InterPro" id="IPR041614">
    <property type="entry name" value="DprA_WH"/>
</dbReference>
<dbReference type="PANTHER" id="PTHR43022">
    <property type="entry name" value="PROTEIN SMF"/>
    <property type="match status" value="1"/>
</dbReference>